<dbReference type="Gene3D" id="3.40.50.150">
    <property type="entry name" value="Vaccinia Virus protein VP39"/>
    <property type="match status" value="1"/>
</dbReference>
<dbReference type="Proteomes" id="UP000187013">
    <property type="component" value="Unassembled WGS sequence"/>
</dbReference>
<dbReference type="CDD" id="cd02440">
    <property type="entry name" value="AdoMet_MTases"/>
    <property type="match status" value="1"/>
</dbReference>
<evidence type="ECO:0000256" key="1">
    <source>
        <dbReference type="ARBA" id="ARBA00022679"/>
    </source>
</evidence>
<protein>
    <recommendedName>
        <fullName evidence="4">Protein-lysine N-methyltransferase EFM3</fullName>
    </recommendedName>
</protein>
<organism evidence="2 3">
    <name type="scientific">Zygosaccharomyces rouxii</name>
    <dbReference type="NCBI Taxonomy" id="4956"/>
    <lineage>
        <taxon>Eukaryota</taxon>
        <taxon>Fungi</taxon>
        <taxon>Dikarya</taxon>
        <taxon>Ascomycota</taxon>
        <taxon>Saccharomycotina</taxon>
        <taxon>Saccharomycetes</taxon>
        <taxon>Saccharomycetales</taxon>
        <taxon>Saccharomycetaceae</taxon>
        <taxon>Zygosaccharomyces</taxon>
    </lineage>
</organism>
<proteinExistence type="predicted"/>
<accession>A0A1Q2ZW10</accession>
<dbReference type="PANTHER" id="PTHR14614">
    <property type="entry name" value="HEPATOCELLULAR CARCINOMA-ASSOCIATED ANTIGEN"/>
    <property type="match status" value="1"/>
</dbReference>
<dbReference type="SUPFAM" id="SSF53335">
    <property type="entry name" value="S-adenosyl-L-methionine-dependent methyltransferases"/>
    <property type="match status" value="1"/>
</dbReference>
<dbReference type="GO" id="GO:0005737">
    <property type="term" value="C:cytoplasm"/>
    <property type="evidence" value="ECO:0007669"/>
    <property type="project" value="TreeGrafter"/>
</dbReference>
<gene>
    <name evidence="2" type="ORF">ZYGR_0H04750</name>
</gene>
<keyword evidence="1" id="KW-0808">Transferase</keyword>
<evidence type="ECO:0000313" key="2">
    <source>
        <dbReference type="EMBL" id="GAV47629.1"/>
    </source>
</evidence>
<evidence type="ECO:0000313" key="3">
    <source>
        <dbReference type="Proteomes" id="UP000187013"/>
    </source>
</evidence>
<dbReference type="InterPro" id="IPR019410">
    <property type="entry name" value="Methyltransf_16"/>
</dbReference>
<dbReference type="EMBL" id="BDGX01000008">
    <property type="protein sequence ID" value="GAV47629.1"/>
    <property type="molecule type" value="Genomic_DNA"/>
</dbReference>
<dbReference type="OrthoDB" id="194386at2759"/>
<dbReference type="InterPro" id="IPR029063">
    <property type="entry name" value="SAM-dependent_MTases_sf"/>
</dbReference>
<name>A0A1Q2ZW10_ZYGRO</name>
<comment type="caution">
    <text evidence="2">The sequence shown here is derived from an EMBL/GenBank/DDBJ whole genome shotgun (WGS) entry which is preliminary data.</text>
</comment>
<dbReference type="GO" id="GO:0008757">
    <property type="term" value="F:S-adenosylmethionine-dependent methyltransferase activity"/>
    <property type="evidence" value="ECO:0007669"/>
    <property type="project" value="UniProtKB-ARBA"/>
</dbReference>
<dbReference type="AlphaFoldDB" id="A0A1Q2ZW10"/>
<dbReference type="Pfam" id="PF10294">
    <property type="entry name" value="Methyltransf_16"/>
    <property type="match status" value="1"/>
</dbReference>
<reference evidence="2 3" key="1">
    <citation type="submission" date="2016-08" db="EMBL/GenBank/DDBJ databases">
        <title>Draft genome sequence of allopolyploid Zygosaccharomyces rouxii.</title>
        <authorList>
            <person name="Watanabe J."/>
            <person name="Uehara K."/>
            <person name="Mogi Y."/>
            <person name="Tsukioka Y."/>
        </authorList>
    </citation>
    <scope>NUCLEOTIDE SEQUENCE [LARGE SCALE GENOMIC DNA]</scope>
    <source>
        <strain evidence="2 3">NBRC 110957</strain>
    </source>
</reference>
<dbReference type="eggNOG" id="KOG2497">
    <property type="taxonomic scope" value="Eukaryota"/>
</dbReference>
<dbReference type="PANTHER" id="PTHR14614:SF130">
    <property type="entry name" value="PROTEIN-LYSINE N-METHYLTRANSFERASE EEF2KMT"/>
    <property type="match status" value="1"/>
</dbReference>
<sequence length="298" mass="33604">MDLCDLVERRCPPRKIPQYLSTPISLSVEEIGPLINEIPNSYSKPLVKILVQLWENGKLEDENEEQTLADWLYNKTIELLPYDDKQPQQDIITYAIKPGIRPKIPETPRLISHGTTGHRTWEASLYLCQYLFRQDWLPQVNEVLEIGAGTGLVSTALALAGHQVTSTDGDPMVVEQLRKTFNLNEVNIEAQVLEWGLQKPPKSDLVVAADVTYDTAVIPSLGNCLRECKTTALVACTIRNSETITFFQEYCYSIGLKATEVASTDDNDKELSCMENLTFEPLVCPIRIYRVSTQDDIK</sequence>
<evidence type="ECO:0008006" key="4">
    <source>
        <dbReference type="Google" id="ProtNLM"/>
    </source>
</evidence>